<organism evidence="2 3">
    <name type="scientific">Kaistia nematophila</name>
    <dbReference type="NCBI Taxonomy" id="2994654"/>
    <lineage>
        <taxon>Bacteria</taxon>
        <taxon>Pseudomonadati</taxon>
        <taxon>Pseudomonadota</taxon>
        <taxon>Alphaproteobacteria</taxon>
        <taxon>Hyphomicrobiales</taxon>
        <taxon>Kaistiaceae</taxon>
        <taxon>Kaistia</taxon>
    </lineage>
</organism>
<keyword evidence="3" id="KW-1185">Reference proteome</keyword>
<name>A0A9X3E403_9HYPH</name>
<dbReference type="PANTHER" id="PTHR34989:SF1">
    <property type="entry name" value="PROTEIN HDED"/>
    <property type="match status" value="1"/>
</dbReference>
<evidence type="ECO:0000313" key="2">
    <source>
        <dbReference type="EMBL" id="MCX5569353.1"/>
    </source>
</evidence>
<evidence type="ECO:0000313" key="3">
    <source>
        <dbReference type="Proteomes" id="UP001144805"/>
    </source>
</evidence>
<evidence type="ECO:0000256" key="1">
    <source>
        <dbReference type="SAM" id="Phobius"/>
    </source>
</evidence>
<reference evidence="2" key="1">
    <citation type="submission" date="2022-11" db="EMBL/GenBank/DDBJ databases">
        <title>Biodiversity and phylogenetic relationships of bacteria.</title>
        <authorList>
            <person name="Machado R.A.R."/>
            <person name="Bhat A."/>
            <person name="Loulou A."/>
            <person name="Kallel S."/>
        </authorList>
    </citation>
    <scope>NUCLEOTIDE SEQUENCE</scope>
    <source>
        <strain evidence="2">K-TC2</strain>
    </source>
</reference>
<dbReference type="AlphaFoldDB" id="A0A9X3E403"/>
<dbReference type="InterPro" id="IPR052712">
    <property type="entry name" value="Acid_resist_chaperone_HdeD"/>
</dbReference>
<comment type="caution">
    <text evidence="2">The sequence shown here is derived from an EMBL/GenBank/DDBJ whole genome shotgun (WGS) entry which is preliminary data.</text>
</comment>
<sequence>MPADLAANRSFSSTVREKWGWFLFLGIVFAIGGIFAIAMPLISSVTVTIFLAIVLVIAGLVQIFQAFSVQGWGGFLWQLVVGLVVLIGGVAIYMSPVVGSVALTLIIASIFMAKGIFQIALSMRVRPMDGWGWILAAGIIAFLAGLFILLQYPFSGLWVPGTLAGISLIFTGWSYIALALAARRITA</sequence>
<feature type="transmembrane region" description="Helical" evidence="1">
    <location>
        <begin position="158"/>
        <end position="182"/>
    </location>
</feature>
<dbReference type="GO" id="GO:0005886">
    <property type="term" value="C:plasma membrane"/>
    <property type="evidence" value="ECO:0007669"/>
    <property type="project" value="TreeGrafter"/>
</dbReference>
<dbReference type="InterPro" id="IPR005325">
    <property type="entry name" value="DUF308_memb"/>
</dbReference>
<dbReference type="RefSeq" id="WP_266338325.1">
    <property type="nucleotide sequence ID" value="NZ_JAPKNK010000003.1"/>
</dbReference>
<accession>A0A9X3E403</accession>
<keyword evidence="1" id="KW-1133">Transmembrane helix</keyword>
<dbReference type="Pfam" id="PF03729">
    <property type="entry name" value="DUF308"/>
    <property type="match status" value="1"/>
</dbReference>
<proteinExistence type="predicted"/>
<feature type="transmembrane region" description="Helical" evidence="1">
    <location>
        <begin position="133"/>
        <end position="152"/>
    </location>
</feature>
<gene>
    <name evidence="2" type="ORF">OSH07_09120</name>
</gene>
<feature type="transmembrane region" description="Helical" evidence="1">
    <location>
        <begin position="21"/>
        <end position="42"/>
    </location>
</feature>
<protein>
    <submittedName>
        <fullName evidence="2">HdeD family acid-resistance protein</fullName>
    </submittedName>
</protein>
<keyword evidence="1" id="KW-0472">Membrane</keyword>
<feature type="transmembrane region" description="Helical" evidence="1">
    <location>
        <begin position="100"/>
        <end position="121"/>
    </location>
</feature>
<keyword evidence="1" id="KW-0812">Transmembrane</keyword>
<feature type="transmembrane region" description="Helical" evidence="1">
    <location>
        <begin position="74"/>
        <end position="94"/>
    </location>
</feature>
<dbReference type="EMBL" id="JAPKNK010000003">
    <property type="protein sequence ID" value="MCX5569353.1"/>
    <property type="molecule type" value="Genomic_DNA"/>
</dbReference>
<feature type="transmembrane region" description="Helical" evidence="1">
    <location>
        <begin position="48"/>
        <end position="67"/>
    </location>
</feature>
<dbReference type="PANTHER" id="PTHR34989">
    <property type="entry name" value="PROTEIN HDED"/>
    <property type="match status" value="1"/>
</dbReference>
<dbReference type="Proteomes" id="UP001144805">
    <property type="component" value="Unassembled WGS sequence"/>
</dbReference>